<organism evidence="1 2">
    <name type="scientific">Gemmata massiliana</name>
    <dbReference type="NCBI Taxonomy" id="1210884"/>
    <lineage>
        <taxon>Bacteria</taxon>
        <taxon>Pseudomonadati</taxon>
        <taxon>Planctomycetota</taxon>
        <taxon>Planctomycetia</taxon>
        <taxon>Gemmatales</taxon>
        <taxon>Gemmataceae</taxon>
        <taxon>Gemmata</taxon>
    </lineage>
</organism>
<name>A0A6P2CZK5_9BACT</name>
<proteinExistence type="predicted"/>
<evidence type="ECO:0000313" key="2">
    <source>
        <dbReference type="Proteomes" id="UP000464178"/>
    </source>
</evidence>
<gene>
    <name evidence="1" type="ORF">SOIL9_39180</name>
</gene>
<keyword evidence="2" id="KW-1185">Reference proteome</keyword>
<dbReference type="RefSeq" id="WP_232069661.1">
    <property type="nucleotide sequence ID" value="NZ_LR593886.1"/>
</dbReference>
<reference evidence="1 2" key="1">
    <citation type="submission" date="2019-05" db="EMBL/GenBank/DDBJ databases">
        <authorList>
            <consortium name="Science for Life Laboratories"/>
        </authorList>
    </citation>
    <scope>NUCLEOTIDE SEQUENCE [LARGE SCALE GENOMIC DNA]</scope>
    <source>
        <strain evidence="1">Soil9</strain>
    </source>
</reference>
<evidence type="ECO:0000313" key="1">
    <source>
        <dbReference type="EMBL" id="VTR93796.1"/>
    </source>
</evidence>
<accession>A0A6P2CZK5</accession>
<dbReference type="Proteomes" id="UP000464178">
    <property type="component" value="Chromosome"/>
</dbReference>
<dbReference type="KEGG" id="gms:SOIL9_39180"/>
<dbReference type="AlphaFoldDB" id="A0A6P2CZK5"/>
<protein>
    <submittedName>
        <fullName evidence="1">Uncharacterized protein</fullName>
    </submittedName>
</protein>
<sequence length="239" mass="27369">MTEAEWLTCEEPARMLPLVQQRASNRRLQRSSRRKLRLFSVACCRLFWDEFPIDATRSAIDVNERFADGRATEAELRGARNAAHSEAWHAEYYTRREPHGTDSAEQRAYYRERLGGATDDVLKRMYLVAFMTGSDQRLLSDDMPLLRTDPTLIRLGPALFRDIFGNPFRATAFPSDWRTPTVSTLTARMYESRDFFAMPILADALQDAGCDSIDILDHCRGAGPHVYGCWVIDRVLGKR</sequence>
<dbReference type="EMBL" id="LR593886">
    <property type="protein sequence ID" value="VTR93796.1"/>
    <property type="molecule type" value="Genomic_DNA"/>
</dbReference>